<dbReference type="PROSITE" id="PS50109">
    <property type="entry name" value="HIS_KIN"/>
    <property type="match status" value="1"/>
</dbReference>
<dbReference type="InterPro" id="IPR004358">
    <property type="entry name" value="Sig_transdc_His_kin-like_C"/>
</dbReference>
<evidence type="ECO:0000256" key="3">
    <source>
        <dbReference type="ARBA" id="ARBA00012438"/>
    </source>
</evidence>
<evidence type="ECO:0000256" key="11">
    <source>
        <dbReference type="SAM" id="Phobius"/>
    </source>
</evidence>
<name>A0A918DLP3_9ACTN</name>
<dbReference type="PROSITE" id="PS50885">
    <property type="entry name" value="HAMP"/>
    <property type="match status" value="1"/>
</dbReference>
<reference evidence="14" key="2">
    <citation type="submission" date="2020-09" db="EMBL/GenBank/DDBJ databases">
        <authorList>
            <person name="Sun Q."/>
            <person name="Zhou Y."/>
        </authorList>
    </citation>
    <scope>NUCLEOTIDE SEQUENCE</scope>
    <source>
        <strain evidence="14">CGMCC 4.7368</strain>
    </source>
</reference>
<dbReference type="Proteomes" id="UP000646523">
    <property type="component" value="Unassembled WGS sequence"/>
</dbReference>
<reference evidence="14" key="1">
    <citation type="journal article" date="2014" name="Int. J. Syst. Evol. Microbiol.">
        <title>Complete genome sequence of Corynebacterium casei LMG S-19264T (=DSM 44701T), isolated from a smear-ripened cheese.</title>
        <authorList>
            <consortium name="US DOE Joint Genome Institute (JGI-PGF)"/>
            <person name="Walter F."/>
            <person name="Albersmeier A."/>
            <person name="Kalinowski J."/>
            <person name="Ruckert C."/>
        </authorList>
    </citation>
    <scope>NUCLEOTIDE SEQUENCE</scope>
    <source>
        <strain evidence="14">CGMCC 4.7368</strain>
    </source>
</reference>
<dbReference type="EC" id="2.7.13.3" evidence="3"/>
<dbReference type="InterPro" id="IPR036097">
    <property type="entry name" value="HisK_dim/P_sf"/>
</dbReference>
<evidence type="ECO:0000256" key="9">
    <source>
        <dbReference type="ARBA" id="ARBA00023012"/>
    </source>
</evidence>
<comment type="subcellular location">
    <subcellularLocation>
        <location evidence="2">Cell membrane</location>
    </subcellularLocation>
</comment>
<dbReference type="InterPro" id="IPR036890">
    <property type="entry name" value="HATPase_C_sf"/>
</dbReference>
<dbReference type="CDD" id="cd06225">
    <property type="entry name" value="HAMP"/>
    <property type="match status" value="1"/>
</dbReference>
<keyword evidence="7 14" id="KW-0418">Kinase</keyword>
<evidence type="ECO:0000256" key="6">
    <source>
        <dbReference type="ARBA" id="ARBA00022692"/>
    </source>
</evidence>
<keyword evidence="9" id="KW-0902">Two-component regulatory system</keyword>
<dbReference type="InterPro" id="IPR003594">
    <property type="entry name" value="HATPase_dom"/>
</dbReference>
<protein>
    <recommendedName>
        <fullName evidence="3">histidine kinase</fullName>
        <ecNumber evidence="3">2.7.13.3</ecNumber>
    </recommendedName>
</protein>
<dbReference type="Pfam" id="PF02518">
    <property type="entry name" value="HATPase_c"/>
    <property type="match status" value="1"/>
</dbReference>
<dbReference type="InterPro" id="IPR003660">
    <property type="entry name" value="HAMP_dom"/>
</dbReference>
<dbReference type="GO" id="GO:0005886">
    <property type="term" value="C:plasma membrane"/>
    <property type="evidence" value="ECO:0007669"/>
    <property type="project" value="UniProtKB-SubCell"/>
</dbReference>
<keyword evidence="6 11" id="KW-0812">Transmembrane</keyword>
<feature type="domain" description="HAMP" evidence="13">
    <location>
        <begin position="179"/>
        <end position="232"/>
    </location>
</feature>
<keyword evidence="4" id="KW-0597">Phosphoprotein</keyword>
<dbReference type="SUPFAM" id="SSF47384">
    <property type="entry name" value="Homodimeric domain of signal transducing histidine kinase"/>
    <property type="match status" value="1"/>
</dbReference>
<dbReference type="PANTHER" id="PTHR45436:SF5">
    <property type="entry name" value="SENSOR HISTIDINE KINASE TRCS"/>
    <property type="match status" value="1"/>
</dbReference>
<dbReference type="RefSeq" id="WP_189125226.1">
    <property type="nucleotide sequence ID" value="NZ_BMNH01000009.1"/>
</dbReference>
<evidence type="ECO:0000256" key="4">
    <source>
        <dbReference type="ARBA" id="ARBA00022553"/>
    </source>
</evidence>
<dbReference type="SMART" id="SM00388">
    <property type="entry name" value="HisKA"/>
    <property type="match status" value="1"/>
</dbReference>
<proteinExistence type="predicted"/>
<dbReference type="Gene3D" id="1.10.287.130">
    <property type="match status" value="1"/>
</dbReference>
<dbReference type="Pfam" id="PF00512">
    <property type="entry name" value="HisKA"/>
    <property type="match status" value="1"/>
</dbReference>
<dbReference type="SMART" id="SM00304">
    <property type="entry name" value="HAMP"/>
    <property type="match status" value="1"/>
</dbReference>
<dbReference type="SUPFAM" id="SSF55874">
    <property type="entry name" value="ATPase domain of HSP90 chaperone/DNA topoisomerase II/histidine kinase"/>
    <property type="match status" value="1"/>
</dbReference>
<evidence type="ECO:0000256" key="1">
    <source>
        <dbReference type="ARBA" id="ARBA00000085"/>
    </source>
</evidence>
<dbReference type="PANTHER" id="PTHR45436">
    <property type="entry name" value="SENSOR HISTIDINE KINASE YKOH"/>
    <property type="match status" value="1"/>
</dbReference>
<dbReference type="CDD" id="cd00082">
    <property type="entry name" value="HisKA"/>
    <property type="match status" value="1"/>
</dbReference>
<evidence type="ECO:0000259" key="13">
    <source>
        <dbReference type="PROSITE" id="PS50885"/>
    </source>
</evidence>
<dbReference type="PRINTS" id="PR00344">
    <property type="entry name" value="BCTRLSENSOR"/>
</dbReference>
<dbReference type="AlphaFoldDB" id="A0A918DLP3"/>
<dbReference type="InterPro" id="IPR005467">
    <property type="entry name" value="His_kinase_dom"/>
</dbReference>
<evidence type="ECO:0000256" key="10">
    <source>
        <dbReference type="ARBA" id="ARBA00023136"/>
    </source>
</evidence>
<evidence type="ECO:0000256" key="7">
    <source>
        <dbReference type="ARBA" id="ARBA00022777"/>
    </source>
</evidence>
<dbReference type="SMART" id="SM00387">
    <property type="entry name" value="HATPase_c"/>
    <property type="match status" value="1"/>
</dbReference>
<feature type="transmembrane region" description="Helical" evidence="11">
    <location>
        <begin position="12"/>
        <end position="37"/>
    </location>
</feature>
<dbReference type="EMBL" id="BMNH01000009">
    <property type="protein sequence ID" value="GGO71004.1"/>
    <property type="molecule type" value="Genomic_DNA"/>
</dbReference>
<dbReference type="InterPro" id="IPR050428">
    <property type="entry name" value="TCS_sensor_his_kinase"/>
</dbReference>
<sequence length="449" mass="49282">MITRFGSSIRARLTLWAGVAAAIFCILISLLVMYGALQTADEWRRASAVNAALRTVHHLERGELPTVIIEPDVHAIQVLNARGQVMASTANLAGKPRISELKPVNTASRMLITCDLPEWPGDCQYMAIFRAYQDDGDWLVYSVVEEVPWYVHPALIGSLAGFTVVMVLLTRFGVSRVVAKTLAPVDGIRAELAEITATDPGKRVRIPRNADEIRELARTVNQTLDRLQDAVTQQRRFVSDASHDLRSPITAMRTQIEEALLYPADTDWEETGRALVASLDRLQALVADLLALARLEAGAPTTHQPIDLSELVSAETARPRSKKIITTLHPGVTISGDRLQLTRLLTNLLDNAERHAESTIIVAVRRSRDTAYVEVLDDGAGITPDQRELVFQRFTRLDASRSRDAGGTGLGLPIAREIAAAHHGTLTIEDSDYGARFVLQLPLPEKPPG</sequence>
<evidence type="ECO:0000313" key="15">
    <source>
        <dbReference type="Proteomes" id="UP000646523"/>
    </source>
</evidence>
<comment type="catalytic activity">
    <reaction evidence="1">
        <text>ATP + protein L-histidine = ADP + protein N-phospho-L-histidine.</text>
        <dbReference type="EC" id="2.7.13.3"/>
    </reaction>
</comment>
<keyword evidence="10 11" id="KW-0472">Membrane</keyword>
<evidence type="ECO:0000256" key="5">
    <source>
        <dbReference type="ARBA" id="ARBA00022679"/>
    </source>
</evidence>
<evidence type="ECO:0000313" key="14">
    <source>
        <dbReference type="EMBL" id="GGO71004.1"/>
    </source>
</evidence>
<dbReference type="InterPro" id="IPR003661">
    <property type="entry name" value="HisK_dim/P_dom"/>
</dbReference>
<dbReference type="GO" id="GO:0000155">
    <property type="term" value="F:phosphorelay sensor kinase activity"/>
    <property type="evidence" value="ECO:0007669"/>
    <property type="project" value="InterPro"/>
</dbReference>
<gene>
    <name evidence="14" type="ORF">GCM10012289_35760</name>
</gene>
<evidence type="ECO:0000256" key="8">
    <source>
        <dbReference type="ARBA" id="ARBA00022989"/>
    </source>
</evidence>
<feature type="domain" description="Histidine kinase" evidence="12">
    <location>
        <begin position="240"/>
        <end position="445"/>
    </location>
</feature>
<evidence type="ECO:0000259" key="12">
    <source>
        <dbReference type="PROSITE" id="PS50109"/>
    </source>
</evidence>
<keyword evidence="15" id="KW-1185">Reference proteome</keyword>
<keyword evidence="5" id="KW-0808">Transferase</keyword>
<dbReference type="Gene3D" id="3.30.565.10">
    <property type="entry name" value="Histidine kinase-like ATPase, C-terminal domain"/>
    <property type="match status" value="1"/>
</dbReference>
<evidence type="ECO:0000256" key="2">
    <source>
        <dbReference type="ARBA" id="ARBA00004236"/>
    </source>
</evidence>
<comment type="caution">
    <text evidence="14">The sequence shown here is derived from an EMBL/GenBank/DDBJ whole genome shotgun (WGS) entry which is preliminary data.</text>
</comment>
<keyword evidence="8 11" id="KW-1133">Transmembrane helix</keyword>
<accession>A0A918DLP3</accession>
<organism evidence="14 15">
    <name type="scientific">Nonomuraea cavernae</name>
    <dbReference type="NCBI Taxonomy" id="2045107"/>
    <lineage>
        <taxon>Bacteria</taxon>
        <taxon>Bacillati</taxon>
        <taxon>Actinomycetota</taxon>
        <taxon>Actinomycetes</taxon>
        <taxon>Streptosporangiales</taxon>
        <taxon>Streptosporangiaceae</taxon>
        <taxon>Nonomuraea</taxon>
    </lineage>
</organism>